<proteinExistence type="predicted"/>
<dbReference type="Proteomes" id="UP000038802">
    <property type="component" value="Unassembled WGS sequence"/>
</dbReference>
<gene>
    <name evidence="1" type="ORF">ERS007703_01117</name>
</gene>
<sequence length="60" mass="6606">MVGDPVRVRRLRVSHQHQVAVLLIHWADVSSVTCPGSLRLVVVLVPAALRWHGTDFVAIA</sequence>
<accession>A0A0U0UCJ4</accession>
<organism evidence="1 2">
    <name type="scientific">Mycobacterium tuberculosis</name>
    <dbReference type="NCBI Taxonomy" id="1773"/>
    <lineage>
        <taxon>Bacteria</taxon>
        <taxon>Bacillati</taxon>
        <taxon>Actinomycetota</taxon>
        <taxon>Actinomycetes</taxon>
        <taxon>Mycobacteriales</taxon>
        <taxon>Mycobacteriaceae</taxon>
        <taxon>Mycobacterium</taxon>
        <taxon>Mycobacterium tuberculosis complex</taxon>
    </lineage>
</organism>
<evidence type="ECO:0000313" key="1">
    <source>
        <dbReference type="EMBL" id="COV31721.1"/>
    </source>
</evidence>
<reference evidence="2" key="1">
    <citation type="submission" date="2015-03" db="EMBL/GenBank/DDBJ databases">
        <authorList>
            <consortium name="Pathogen Informatics"/>
        </authorList>
    </citation>
    <scope>NUCLEOTIDE SEQUENCE [LARGE SCALE GENOMIC DNA]</scope>
    <source>
        <strain evidence="2">K00500041</strain>
    </source>
</reference>
<name>A0A0U0UCJ4_MYCTX</name>
<evidence type="ECO:0000313" key="2">
    <source>
        <dbReference type="Proteomes" id="UP000038802"/>
    </source>
</evidence>
<protein>
    <submittedName>
        <fullName evidence="1">Uncharacterized protein</fullName>
    </submittedName>
</protein>
<dbReference type="AlphaFoldDB" id="A0A0U0UCJ4"/>
<dbReference type="EMBL" id="CSAE01000086">
    <property type="protein sequence ID" value="COV31721.1"/>
    <property type="molecule type" value="Genomic_DNA"/>
</dbReference>